<sequence>MASTSNDKPLSKVARLLKQYQLEDFGETLESMWLGEDTERMSLRDLADIFNKKLLEQKLHDAGLGTTQADVDTMYKNQTADTVSAGVRTKTRTRLQHNGIDVDRIEDDFVTYQAIRSYLKDYRGVEYEAMSDSEKVQKDIDAVQRLTNRTQLVTEDRIEKLQNTGRVTTTEFTVFVESKVFCSECGTQYSVHKYLEQGGCSCETEG</sequence>
<evidence type="ECO:0000313" key="2">
    <source>
        <dbReference type="Proteomes" id="UP001596417"/>
    </source>
</evidence>
<proteinExistence type="predicted"/>
<dbReference type="GeneID" id="76202606"/>
<evidence type="ECO:0000313" key="1">
    <source>
        <dbReference type="EMBL" id="MFC7192869.1"/>
    </source>
</evidence>
<dbReference type="EMBL" id="JBHTAX010000006">
    <property type="protein sequence ID" value="MFC7192869.1"/>
    <property type="molecule type" value="Genomic_DNA"/>
</dbReference>
<keyword evidence="2" id="KW-1185">Reference proteome</keyword>
<reference evidence="1 2" key="1">
    <citation type="journal article" date="2019" name="Int. J. Syst. Evol. Microbiol.">
        <title>The Global Catalogue of Microorganisms (GCM) 10K type strain sequencing project: providing services to taxonomists for standard genome sequencing and annotation.</title>
        <authorList>
            <consortium name="The Broad Institute Genomics Platform"/>
            <consortium name="The Broad Institute Genome Sequencing Center for Infectious Disease"/>
            <person name="Wu L."/>
            <person name="Ma J."/>
        </authorList>
    </citation>
    <scope>NUCLEOTIDE SEQUENCE [LARGE SCALE GENOMIC DNA]</scope>
    <source>
        <strain evidence="1 2">RDMS1</strain>
    </source>
</reference>
<dbReference type="AlphaFoldDB" id="A0ABD5YUA4"/>
<gene>
    <name evidence="1" type="primary">rdfA</name>
    <name evidence="1" type="ORF">ACFQL7_25700</name>
</gene>
<name>A0ABD5YUA4_9EURY</name>
<dbReference type="Proteomes" id="UP001596417">
    <property type="component" value="Unassembled WGS sequence"/>
</dbReference>
<organism evidence="1 2">
    <name type="scientific">Halocatena marina</name>
    <dbReference type="NCBI Taxonomy" id="2934937"/>
    <lineage>
        <taxon>Archaea</taxon>
        <taxon>Methanobacteriati</taxon>
        <taxon>Methanobacteriota</taxon>
        <taxon>Stenosarchaea group</taxon>
        <taxon>Halobacteria</taxon>
        <taxon>Halobacteriales</taxon>
        <taxon>Natronomonadaceae</taxon>
        <taxon>Halocatena</taxon>
    </lineage>
</organism>
<dbReference type="Pfam" id="PF21811">
    <property type="entry name" value="RdfA"/>
    <property type="match status" value="1"/>
</dbReference>
<comment type="caution">
    <text evidence="1">The sequence shown here is derived from an EMBL/GenBank/DDBJ whole genome shotgun (WGS) entry which is preliminary data.</text>
</comment>
<accession>A0ABD5YUA4</accession>
<dbReference type="RefSeq" id="WP_248910480.1">
    <property type="nucleotide sequence ID" value="NZ_CP109982.1"/>
</dbReference>
<dbReference type="InterPro" id="IPR048925">
    <property type="entry name" value="RdfA"/>
</dbReference>
<protein>
    <submittedName>
        <fullName evidence="1">Rod-determining factor RdfA</fullName>
    </submittedName>
</protein>